<keyword evidence="10" id="KW-1185">Reference proteome</keyword>
<organism evidence="9 10">
    <name type="scientific">Nonlabens arenilitoris</name>
    <dbReference type="NCBI Taxonomy" id="1217969"/>
    <lineage>
        <taxon>Bacteria</taxon>
        <taxon>Pseudomonadati</taxon>
        <taxon>Bacteroidota</taxon>
        <taxon>Flavobacteriia</taxon>
        <taxon>Flavobacteriales</taxon>
        <taxon>Flavobacteriaceae</taxon>
        <taxon>Nonlabens</taxon>
    </lineage>
</organism>
<dbReference type="Proteomes" id="UP000239747">
    <property type="component" value="Unassembled WGS sequence"/>
</dbReference>
<keyword evidence="3" id="KW-0808">Transferase</keyword>
<keyword evidence="6 8" id="KW-0472">Membrane</keyword>
<keyword evidence="7" id="KW-0479">Metal-binding</keyword>
<comment type="caution">
    <text evidence="9">The sequence shown here is derived from an EMBL/GenBank/DDBJ whole genome shotgun (WGS) entry which is preliminary data.</text>
</comment>
<gene>
    <name evidence="9" type="ORF">BST92_14450</name>
</gene>
<keyword evidence="5 8" id="KW-1133">Transmembrane helix</keyword>
<keyword evidence="2" id="KW-1003">Cell membrane</keyword>
<evidence type="ECO:0000313" key="9">
    <source>
        <dbReference type="EMBL" id="PQJ33246.1"/>
    </source>
</evidence>
<evidence type="ECO:0000256" key="2">
    <source>
        <dbReference type="ARBA" id="ARBA00022475"/>
    </source>
</evidence>
<sequence length="319" mass="36768">MYIFVFLVLLSLSYVYLKLADRFNIIDKPNHRSSHTQITIRGGGIIFYIALLIFFITSGFEYPYLFIGTTIIALVSFVDDLRPQPPALRLPVQFIAIALAIYQVSLDFPLISLILLLIVGVGFVNAFNFMDGINGITGMYSIVIVSFLLFFNIYEATFVNLDLLYYLLFSLIVFGFYNFRKKALFFSGDVGSISIAVVLFFLVYQFYFTLKAPVAILLVAVYGVDTVLTIIRRIKMKEKISEAHRHHLYQLFVDSKRFSHITTSLMYSVIQLLCCIIVYYSFQLGLWEQLLIVTLVLLSITFCYIFFVRYFLKMRVKAS</sequence>
<dbReference type="GO" id="GO:0071555">
    <property type="term" value="P:cell wall organization"/>
    <property type="evidence" value="ECO:0007669"/>
    <property type="project" value="TreeGrafter"/>
</dbReference>
<dbReference type="GO" id="GO:0005886">
    <property type="term" value="C:plasma membrane"/>
    <property type="evidence" value="ECO:0007669"/>
    <property type="project" value="UniProtKB-SubCell"/>
</dbReference>
<evidence type="ECO:0000256" key="5">
    <source>
        <dbReference type="ARBA" id="ARBA00022989"/>
    </source>
</evidence>
<feature type="binding site" evidence="7">
    <location>
        <position position="189"/>
    </location>
    <ligand>
        <name>Mg(2+)</name>
        <dbReference type="ChEBI" id="CHEBI:18420"/>
    </ligand>
</feature>
<evidence type="ECO:0000256" key="3">
    <source>
        <dbReference type="ARBA" id="ARBA00022679"/>
    </source>
</evidence>
<feature type="transmembrane region" description="Helical" evidence="8">
    <location>
        <begin position="110"/>
        <end position="127"/>
    </location>
</feature>
<feature type="transmembrane region" description="Helical" evidence="8">
    <location>
        <begin position="265"/>
        <end position="284"/>
    </location>
</feature>
<evidence type="ECO:0000256" key="1">
    <source>
        <dbReference type="ARBA" id="ARBA00004651"/>
    </source>
</evidence>
<evidence type="ECO:0000313" key="10">
    <source>
        <dbReference type="Proteomes" id="UP000239747"/>
    </source>
</evidence>
<feature type="transmembrane region" description="Helical" evidence="8">
    <location>
        <begin position="213"/>
        <end position="231"/>
    </location>
</feature>
<comment type="subcellular location">
    <subcellularLocation>
        <location evidence="1">Cell membrane</location>
        <topology evidence="1">Multi-pass membrane protein</topology>
    </subcellularLocation>
</comment>
<dbReference type="GO" id="GO:0046872">
    <property type="term" value="F:metal ion binding"/>
    <property type="evidence" value="ECO:0007669"/>
    <property type="project" value="UniProtKB-KW"/>
</dbReference>
<dbReference type="AlphaFoldDB" id="A0A2S7UE79"/>
<keyword evidence="7" id="KW-0460">Magnesium</keyword>
<dbReference type="PANTHER" id="PTHR22926:SF3">
    <property type="entry name" value="UNDECAPRENYL-PHOSPHATE ALPHA-N-ACETYLGLUCOSAMINYL 1-PHOSPHATE TRANSFERASE"/>
    <property type="match status" value="1"/>
</dbReference>
<reference evidence="9 10" key="1">
    <citation type="submission" date="2017-01" db="EMBL/GenBank/DDBJ databases">
        <title>Trade-off between light-utilization and light-protection in marine flavobacteria.</title>
        <authorList>
            <person name="Kumagai Y."/>
            <person name="Yoshizawa S."/>
            <person name="Kogure K."/>
            <person name="Iwasaki W."/>
        </authorList>
    </citation>
    <scope>NUCLEOTIDE SEQUENCE [LARGE SCALE GENOMIC DNA]</scope>
    <source>
        <strain evidence="9 10">KCTC 32109</strain>
    </source>
</reference>
<feature type="transmembrane region" description="Helical" evidence="8">
    <location>
        <begin position="139"/>
        <end position="157"/>
    </location>
</feature>
<name>A0A2S7UE79_9FLAO</name>
<dbReference type="GO" id="GO:0016780">
    <property type="term" value="F:phosphotransferase activity, for other substituted phosphate groups"/>
    <property type="evidence" value="ECO:0007669"/>
    <property type="project" value="InterPro"/>
</dbReference>
<feature type="transmembrane region" description="Helical" evidence="8">
    <location>
        <begin position="44"/>
        <end position="75"/>
    </location>
</feature>
<dbReference type="EMBL" id="MTPW01000001">
    <property type="protein sequence ID" value="PQJ33246.1"/>
    <property type="molecule type" value="Genomic_DNA"/>
</dbReference>
<evidence type="ECO:0000256" key="6">
    <source>
        <dbReference type="ARBA" id="ARBA00023136"/>
    </source>
</evidence>
<feature type="transmembrane region" description="Helical" evidence="8">
    <location>
        <begin position="186"/>
        <end position="207"/>
    </location>
</feature>
<comment type="cofactor">
    <cofactor evidence="7">
        <name>Mg(2+)</name>
        <dbReference type="ChEBI" id="CHEBI:18420"/>
    </cofactor>
</comment>
<protein>
    <recommendedName>
        <fullName evidence="11">UDP-GlcNAc--UDP-phosphate GlcNAc-1-phosphate transferase</fullName>
    </recommendedName>
</protein>
<evidence type="ECO:0008006" key="11">
    <source>
        <dbReference type="Google" id="ProtNLM"/>
    </source>
</evidence>
<dbReference type="CDD" id="cd06854">
    <property type="entry name" value="GT_WbpL_WbcO_like"/>
    <property type="match status" value="1"/>
</dbReference>
<evidence type="ECO:0000256" key="7">
    <source>
        <dbReference type="PIRSR" id="PIRSR600715-1"/>
    </source>
</evidence>
<proteinExistence type="predicted"/>
<dbReference type="InterPro" id="IPR000715">
    <property type="entry name" value="Glycosyl_transferase_4"/>
</dbReference>
<dbReference type="Pfam" id="PF00953">
    <property type="entry name" value="Glycos_transf_4"/>
    <property type="match status" value="1"/>
</dbReference>
<feature type="binding site" evidence="7">
    <location>
        <position position="128"/>
    </location>
    <ligand>
        <name>Mg(2+)</name>
        <dbReference type="ChEBI" id="CHEBI:18420"/>
    </ligand>
</feature>
<dbReference type="GO" id="GO:0009103">
    <property type="term" value="P:lipopolysaccharide biosynthetic process"/>
    <property type="evidence" value="ECO:0007669"/>
    <property type="project" value="TreeGrafter"/>
</dbReference>
<feature type="transmembrane region" description="Helical" evidence="8">
    <location>
        <begin position="290"/>
        <end position="312"/>
    </location>
</feature>
<keyword evidence="4 8" id="KW-0812">Transmembrane</keyword>
<dbReference type="PANTHER" id="PTHR22926">
    <property type="entry name" value="PHOSPHO-N-ACETYLMURAMOYL-PENTAPEPTIDE-TRANSFERASE"/>
    <property type="match status" value="1"/>
</dbReference>
<accession>A0A2S7UE79</accession>
<evidence type="ECO:0000256" key="8">
    <source>
        <dbReference type="SAM" id="Phobius"/>
    </source>
</evidence>
<evidence type="ECO:0000256" key="4">
    <source>
        <dbReference type="ARBA" id="ARBA00022692"/>
    </source>
</evidence>
<feature type="transmembrane region" description="Helical" evidence="8">
    <location>
        <begin position="163"/>
        <end position="179"/>
    </location>
</feature>
<dbReference type="GO" id="GO:0044038">
    <property type="term" value="P:cell wall macromolecule biosynthetic process"/>
    <property type="evidence" value="ECO:0007669"/>
    <property type="project" value="TreeGrafter"/>
</dbReference>